<feature type="transmembrane region" description="Helical" evidence="1">
    <location>
        <begin position="48"/>
        <end position="76"/>
    </location>
</feature>
<evidence type="ECO:0000256" key="1">
    <source>
        <dbReference type="SAM" id="Phobius"/>
    </source>
</evidence>
<feature type="transmembrane region" description="Helical" evidence="1">
    <location>
        <begin position="6"/>
        <end position="27"/>
    </location>
</feature>
<sequence length="84" mass="9608">MDIFSFSSVQFHGILLVLAGLLIRFIIGYRRFNRRGIAGLQHFSSYPVALLVLFIEWIFNLLGLLAILAGTLLLLLEWFNGLFH</sequence>
<keyword evidence="1" id="KW-0812">Transmembrane</keyword>
<dbReference type="OrthoDB" id="1376305at2"/>
<name>A0A562T2B9_CHIJA</name>
<dbReference type="AlphaFoldDB" id="A0A562T2B9"/>
<dbReference type="EMBL" id="VLLG01000003">
    <property type="protein sequence ID" value="TWI87815.1"/>
    <property type="molecule type" value="Genomic_DNA"/>
</dbReference>
<keyword evidence="3" id="KW-1185">Reference proteome</keyword>
<reference evidence="2 3" key="1">
    <citation type="journal article" date="2013" name="Stand. Genomic Sci.">
        <title>Genomic Encyclopedia of Type Strains, Phase I: The one thousand microbial genomes (KMG-I) project.</title>
        <authorList>
            <person name="Kyrpides N.C."/>
            <person name="Woyke T."/>
            <person name="Eisen J.A."/>
            <person name="Garrity G."/>
            <person name="Lilburn T.G."/>
            <person name="Beck B.J."/>
            <person name="Whitman W.B."/>
            <person name="Hugenholtz P."/>
            <person name="Klenk H.P."/>
        </authorList>
    </citation>
    <scope>NUCLEOTIDE SEQUENCE [LARGE SCALE GENOMIC DNA]</scope>
    <source>
        <strain evidence="2 3">DSM 13484</strain>
    </source>
</reference>
<keyword evidence="1" id="KW-0472">Membrane</keyword>
<evidence type="ECO:0000313" key="3">
    <source>
        <dbReference type="Proteomes" id="UP000316778"/>
    </source>
</evidence>
<evidence type="ECO:0000313" key="2">
    <source>
        <dbReference type="EMBL" id="TWI87815.1"/>
    </source>
</evidence>
<accession>A0A562T2B9</accession>
<proteinExistence type="predicted"/>
<comment type="caution">
    <text evidence="2">The sequence shown here is derived from an EMBL/GenBank/DDBJ whole genome shotgun (WGS) entry which is preliminary data.</text>
</comment>
<organism evidence="2 3">
    <name type="scientific">Chitinophaga japonensis</name>
    <name type="common">Flexibacter japonensis</name>
    <dbReference type="NCBI Taxonomy" id="104662"/>
    <lineage>
        <taxon>Bacteria</taxon>
        <taxon>Pseudomonadati</taxon>
        <taxon>Bacteroidota</taxon>
        <taxon>Chitinophagia</taxon>
        <taxon>Chitinophagales</taxon>
        <taxon>Chitinophagaceae</taxon>
        <taxon>Chitinophaga</taxon>
    </lineage>
</organism>
<dbReference type="RefSeq" id="WP_145712269.1">
    <property type="nucleotide sequence ID" value="NZ_BAAAFY010000001.1"/>
</dbReference>
<gene>
    <name evidence="2" type="ORF">LX66_1886</name>
</gene>
<dbReference type="Proteomes" id="UP000316778">
    <property type="component" value="Unassembled WGS sequence"/>
</dbReference>
<keyword evidence="1" id="KW-1133">Transmembrane helix</keyword>
<protein>
    <submittedName>
        <fullName evidence="2">Uncharacterized protein</fullName>
    </submittedName>
</protein>